<reference evidence="2 3" key="1">
    <citation type="submission" date="2022-03" db="EMBL/GenBank/DDBJ databases">
        <authorList>
            <person name="Macdonald S."/>
            <person name="Ahmed S."/>
            <person name="Newling K."/>
        </authorList>
    </citation>
    <scope>NUCLEOTIDE SEQUENCE [LARGE SCALE GENOMIC DNA]</scope>
</reference>
<sequence length="158" mass="17534">MEVAVLHPRDCLTDPFSTRNILTPPTQRPNKPTPNRRRRSPPRHQPETSPPPPKGSKKKNLNHNSHVKILKRGEEKVPDLTVEKPDLRSNGQIRSDPVMIPSQNRRSTPALFYAGPVTSTSPPPSEVPLPAFFAKRSVSGFKSADATTDLIRILGLDI</sequence>
<gene>
    <name evidence="2" type="ORF">ERUC_LOCUS36992</name>
</gene>
<dbReference type="AlphaFoldDB" id="A0ABC8LM46"/>
<dbReference type="PANTHER" id="PTHR33670">
    <property type="entry name" value="SPLICING FACTOR, PROLINE- AND GLUTAMINE-RICH-LIKE"/>
    <property type="match status" value="1"/>
</dbReference>
<name>A0ABC8LM46_ERUVS</name>
<organism evidence="2 3">
    <name type="scientific">Eruca vesicaria subsp. sativa</name>
    <name type="common">Garden rocket</name>
    <name type="synonym">Eruca sativa</name>
    <dbReference type="NCBI Taxonomy" id="29727"/>
    <lineage>
        <taxon>Eukaryota</taxon>
        <taxon>Viridiplantae</taxon>
        <taxon>Streptophyta</taxon>
        <taxon>Embryophyta</taxon>
        <taxon>Tracheophyta</taxon>
        <taxon>Spermatophyta</taxon>
        <taxon>Magnoliopsida</taxon>
        <taxon>eudicotyledons</taxon>
        <taxon>Gunneridae</taxon>
        <taxon>Pentapetalae</taxon>
        <taxon>rosids</taxon>
        <taxon>malvids</taxon>
        <taxon>Brassicales</taxon>
        <taxon>Brassicaceae</taxon>
        <taxon>Brassiceae</taxon>
        <taxon>Eruca</taxon>
    </lineage>
</organism>
<proteinExistence type="predicted"/>
<protein>
    <submittedName>
        <fullName evidence="2">Uncharacterized protein</fullName>
    </submittedName>
</protein>
<feature type="compositionally biased region" description="Basic and acidic residues" evidence="1">
    <location>
        <begin position="71"/>
        <end position="87"/>
    </location>
</feature>
<evidence type="ECO:0000313" key="2">
    <source>
        <dbReference type="EMBL" id="CAH8384509.1"/>
    </source>
</evidence>
<evidence type="ECO:0000313" key="3">
    <source>
        <dbReference type="Proteomes" id="UP001642260"/>
    </source>
</evidence>
<feature type="region of interest" description="Disordered" evidence="1">
    <location>
        <begin position="1"/>
        <end position="105"/>
    </location>
</feature>
<dbReference type="Proteomes" id="UP001642260">
    <property type="component" value="Unassembled WGS sequence"/>
</dbReference>
<comment type="caution">
    <text evidence="2">The sequence shown here is derived from an EMBL/GenBank/DDBJ whole genome shotgun (WGS) entry which is preliminary data.</text>
</comment>
<keyword evidence="3" id="KW-1185">Reference proteome</keyword>
<dbReference type="EMBL" id="CAKOAT010626265">
    <property type="protein sequence ID" value="CAH8384509.1"/>
    <property type="molecule type" value="Genomic_DNA"/>
</dbReference>
<feature type="compositionally biased region" description="Basic residues" evidence="1">
    <location>
        <begin position="55"/>
        <end position="70"/>
    </location>
</feature>
<evidence type="ECO:0000256" key="1">
    <source>
        <dbReference type="SAM" id="MobiDB-lite"/>
    </source>
</evidence>
<dbReference type="PANTHER" id="PTHR33670:SF18">
    <property type="entry name" value="(RAPE) HYPOTHETICAL PROTEIN"/>
    <property type="match status" value="1"/>
</dbReference>
<accession>A0ABC8LM46</accession>